<proteinExistence type="predicted"/>
<sequence>MNSLYQQLQSPAQLLARFMLLIKTLLLQIINYFITLFQKRIIPQLTPSMRNNFFL</sequence>
<organism evidence="1 2">
    <name type="scientific">Meloidogyne enterolobii</name>
    <name type="common">Root-knot nematode worm</name>
    <name type="synonym">Meloidogyne mayaguensis</name>
    <dbReference type="NCBI Taxonomy" id="390850"/>
    <lineage>
        <taxon>Eukaryota</taxon>
        <taxon>Metazoa</taxon>
        <taxon>Ecdysozoa</taxon>
        <taxon>Nematoda</taxon>
        <taxon>Chromadorea</taxon>
        <taxon>Rhabditida</taxon>
        <taxon>Tylenchina</taxon>
        <taxon>Tylenchomorpha</taxon>
        <taxon>Tylenchoidea</taxon>
        <taxon>Meloidogynidae</taxon>
        <taxon>Meloidogyninae</taxon>
        <taxon>Meloidogyne</taxon>
    </lineage>
</organism>
<evidence type="ECO:0000313" key="1">
    <source>
        <dbReference type="EMBL" id="CAK5046743.1"/>
    </source>
</evidence>
<evidence type="ECO:0000313" key="2">
    <source>
        <dbReference type="Proteomes" id="UP001497535"/>
    </source>
</evidence>
<dbReference type="Proteomes" id="UP001497535">
    <property type="component" value="Unassembled WGS sequence"/>
</dbReference>
<name>A0ACB0YHA3_MELEN</name>
<accession>A0ACB0YHA3</accession>
<dbReference type="EMBL" id="CAVMJV010000012">
    <property type="protein sequence ID" value="CAK5046743.1"/>
    <property type="molecule type" value="Genomic_DNA"/>
</dbReference>
<gene>
    <name evidence="1" type="ORF">MENTE1834_LOCUS12169</name>
</gene>
<keyword evidence="2" id="KW-1185">Reference proteome</keyword>
<comment type="caution">
    <text evidence="1">The sequence shown here is derived from an EMBL/GenBank/DDBJ whole genome shotgun (WGS) entry which is preliminary data.</text>
</comment>
<protein>
    <submittedName>
        <fullName evidence="1">Uncharacterized protein</fullName>
    </submittedName>
</protein>
<reference evidence="1" key="1">
    <citation type="submission" date="2023-11" db="EMBL/GenBank/DDBJ databases">
        <authorList>
            <person name="Poullet M."/>
        </authorList>
    </citation>
    <scope>NUCLEOTIDE SEQUENCE</scope>
    <source>
        <strain evidence="1">E1834</strain>
    </source>
</reference>